<protein>
    <submittedName>
        <fullName evidence="1">Putative secreted protein</fullName>
    </submittedName>
</protein>
<sequence length="87" mass="9920">MRLYPPTVRVILLNHVLFAHELDLFAAPPAWHVPCDEKLFIFGKIGFDFAFIADGPGPGWAVVRQVVTGSNKLLRCQHARFPEFRFL</sequence>
<dbReference type="EMBL" id="GGFK01014693">
    <property type="protein sequence ID" value="MBW48014.1"/>
    <property type="molecule type" value="Transcribed_RNA"/>
</dbReference>
<evidence type="ECO:0000313" key="1">
    <source>
        <dbReference type="EMBL" id="MBW48014.1"/>
    </source>
</evidence>
<accession>A0A2M4B4N4</accession>
<dbReference type="AlphaFoldDB" id="A0A2M4B4N4"/>
<organism evidence="1">
    <name type="scientific">Anopheles triannulatus</name>
    <dbReference type="NCBI Taxonomy" id="58253"/>
    <lineage>
        <taxon>Eukaryota</taxon>
        <taxon>Metazoa</taxon>
        <taxon>Ecdysozoa</taxon>
        <taxon>Arthropoda</taxon>
        <taxon>Hexapoda</taxon>
        <taxon>Insecta</taxon>
        <taxon>Pterygota</taxon>
        <taxon>Neoptera</taxon>
        <taxon>Endopterygota</taxon>
        <taxon>Diptera</taxon>
        <taxon>Nematocera</taxon>
        <taxon>Culicoidea</taxon>
        <taxon>Culicidae</taxon>
        <taxon>Anophelinae</taxon>
        <taxon>Anopheles</taxon>
    </lineage>
</organism>
<reference evidence="1" key="1">
    <citation type="submission" date="2018-01" db="EMBL/GenBank/DDBJ databases">
        <title>An insight into the sialome of Amazonian anophelines.</title>
        <authorList>
            <person name="Ribeiro J.M."/>
            <person name="Scarpassa V."/>
            <person name="Calvo E."/>
        </authorList>
    </citation>
    <scope>NUCLEOTIDE SEQUENCE</scope>
    <source>
        <tissue evidence="1">Salivary glands</tissue>
    </source>
</reference>
<proteinExistence type="predicted"/>
<name>A0A2M4B4N4_9DIPT</name>